<evidence type="ECO:0000313" key="4">
    <source>
        <dbReference type="Proteomes" id="UP000001887"/>
    </source>
</evidence>
<keyword evidence="4" id="KW-1185">Reference proteome</keyword>
<dbReference type="AlphaFoldDB" id="D2QYG8"/>
<dbReference type="EMBL" id="CP001848">
    <property type="protein sequence ID" value="ADB18127.1"/>
    <property type="molecule type" value="Genomic_DNA"/>
</dbReference>
<evidence type="ECO:0000259" key="2">
    <source>
        <dbReference type="Pfam" id="PF14534"/>
    </source>
</evidence>
<dbReference type="HOGENOM" id="CLU_062216_0_0_0"/>
<dbReference type="SUPFAM" id="SSF54427">
    <property type="entry name" value="NTF2-like"/>
    <property type="match status" value="1"/>
</dbReference>
<keyword evidence="1" id="KW-0732">Signal</keyword>
<feature type="chain" id="PRO_5003035875" description="DUF4440 domain-containing protein" evidence="1">
    <location>
        <begin position="24"/>
        <end position="305"/>
    </location>
</feature>
<organism evidence="3 4">
    <name type="scientific">Pirellula staleyi (strain ATCC 27377 / DSM 6068 / ICPB 4128)</name>
    <name type="common">Pirella staleyi</name>
    <dbReference type="NCBI Taxonomy" id="530564"/>
    <lineage>
        <taxon>Bacteria</taxon>
        <taxon>Pseudomonadati</taxon>
        <taxon>Planctomycetota</taxon>
        <taxon>Planctomycetia</taxon>
        <taxon>Pirellulales</taxon>
        <taxon>Pirellulaceae</taxon>
        <taxon>Pirellula</taxon>
    </lineage>
</organism>
<feature type="signal peptide" evidence="1">
    <location>
        <begin position="1"/>
        <end position="23"/>
    </location>
</feature>
<dbReference type="InterPro" id="IPR032710">
    <property type="entry name" value="NTF2-like_dom_sf"/>
</dbReference>
<dbReference type="eggNOG" id="COG3631">
    <property type="taxonomic scope" value="Bacteria"/>
</dbReference>
<dbReference type="InterPro" id="IPR011944">
    <property type="entry name" value="Steroid_delta5-4_isomerase"/>
</dbReference>
<dbReference type="KEGG" id="psl:Psta_3465"/>
<dbReference type="InterPro" id="IPR027843">
    <property type="entry name" value="DUF4440"/>
</dbReference>
<proteinExistence type="predicted"/>
<protein>
    <recommendedName>
        <fullName evidence="2">DUF4440 domain-containing protein</fullName>
    </recommendedName>
</protein>
<sequence length="305" mass="32795" precursor="true">MTLNSAFCRSLLLLVLCAPTLQAADAPAKEAAAADLALIRAESKAFVDTFNAKDAAGVANCWTPEGEFIDDSGRRFVGRDQIAKFYAAGFVANPDTKIRLAIDSLRLLSDTTAIEEGRSIIDPHPAGAPGHSKYVAIHVKLDGKWKMASVRDTWVAIASNHEKVADLEWLIGSWTAEHGGATMESTCRWIAGKSFVERRYSTTLADGTVTSGVQIIGWNGAIEKVQSWNFTSDGGHAVGTWTATENGWIAELQGMAGNGTPTTAVNTLARLDDNAYMWQSTNRTVAGNPIPDTEEIVLKRNKGAK</sequence>
<dbReference type="Pfam" id="PF14534">
    <property type="entry name" value="DUF4440"/>
    <property type="match status" value="1"/>
</dbReference>
<dbReference type="Gene3D" id="3.10.450.50">
    <property type="match status" value="1"/>
</dbReference>
<evidence type="ECO:0000256" key="1">
    <source>
        <dbReference type="SAM" id="SignalP"/>
    </source>
</evidence>
<name>D2QYG8_PIRSD</name>
<feature type="domain" description="DUF4440" evidence="2">
    <location>
        <begin position="39"/>
        <end position="147"/>
    </location>
</feature>
<dbReference type="NCBIfam" id="TIGR02246">
    <property type="entry name" value="SgcJ/EcaC family oxidoreductase"/>
    <property type="match status" value="1"/>
</dbReference>
<gene>
    <name evidence="3" type="ordered locus">Psta_3465</name>
</gene>
<dbReference type="Proteomes" id="UP000001887">
    <property type="component" value="Chromosome"/>
</dbReference>
<accession>D2QYG8</accession>
<evidence type="ECO:0000313" key="3">
    <source>
        <dbReference type="EMBL" id="ADB18127.1"/>
    </source>
</evidence>
<reference evidence="3 4" key="1">
    <citation type="journal article" date="2009" name="Stand. Genomic Sci.">
        <title>Complete genome sequence of Pirellula staleyi type strain (ATCC 27377).</title>
        <authorList>
            <person name="Clum A."/>
            <person name="Tindall B.J."/>
            <person name="Sikorski J."/>
            <person name="Ivanova N."/>
            <person name="Mavrommatis K."/>
            <person name="Lucas S."/>
            <person name="Glavina del Rio T."/>
            <person name="Nolan M."/>
            <person name="Chen F."/>
            <person name="Tice H."/>
            <person name="Pitluck S."/>
            <person name="Cheng J.F."/>
            <person name="Chertkov O."/>
            <person name="Brettin T."/>
            <person name="Han C."/>
            <person name="Detter J.C."/>
            <person name="Kuske C."/>
            <person name="Bruce D."/>
            <person name="Goodwin L."/>
            <person name="Ovchinikova G."/>
            <person name="Pati A."/>
            <person name="Mikhailova N."/>
            <person name="Chen A."/>
            <person name="Palaniappan K."/>
            <person name="Land M."/>
            <person name="Hauser L."/>
            <person name="Chang Y.J."/>
            <person name="Jeffries C.D."/>
            <person name="Chain P."/>
            <person name="Rohde M."/>
            <person name="Goker M."/>
            <person name="Bristow J."/>
            <person name="Eisen J.A."/>
            <person name="Markowitz V."/>
            <person name="Hugenholtz P."/>
            <person name="Kyrpides N.C."/>
            <person name="Klenk H.P."/>
            <person name="Lapidus A."/>
        </authorList>
    </citation>
    <scope>NUCLEOTIDE SEQUENCE [LARGE SCALE GENOMIC DNA]</scope>
    <source>
        <strain evidence="4">ATCC 27377 / DSM 6068 / ICPB 4128</strain>
    </source>
</reference>